<dbReference type="InterPro" id="IPR003593">
    <property type="entry name" value="AAA+_ATPase"/>
</dbReference>
<dbReference type="AlphaFoldDB" id="A0AAV9XVV9"/>
<evidence type="ECO:0000259" key="1">
    <source>
        <dbReference type="SMART" id="SM00382"/>
    </source>
</evidence>
<protein>
    <submittedName>
        <fullName evidence="2">AAA superfamily ATpase</fullName>
    </submittedName>
</protein>
<dbReference type="GO" id="GO:0016887">
    <property type="term" value="F:ATP hydrolysis activity"/>
    <property type="evidence" value="ECO:0007669"/>
    <property type="project" value="InterPro"/>
</dbReference>
<evidence type="ECO:0000313" key="2">
    <source>
        <dbReference type="EMBL" id="KAK6587690.1"/>
    </source>
</evidence>
<reference evidence="2 3" key="1">
    <citation type="submission" date="2023-10" db="EMBL/GenBank/DDBJ databases">
        <title>Comparative genomics analysis reveals potential genetic determinants of host preference in Cryptosporidium xiaoi.</title>
        <authorList>
            <person name="Xiao L."/>
            <person name="Li J."/>
        </authorList>
    </citation>
    <scope>NUCLEOTIDE SEQUENCE [LARGE SCALE GENOMIC DNA]</scope>
    <source>
        <strain evidence="2 3">52996</strain>
    </source>
</reference>
<organism evidence="2 3">
    <name type="scientific">Cryptosporidium xiaoi</name>
    <dbReference type="NCBI Taxonomy" id="659607"/>
    <lineage>
        <taxon>Eukaryota</taxon>
        <taxon>Sar</taxon>
        <taxon>Alveolata</taxon>
        <taxon>Apicomplexa</taxon>
        <taxon>Conoidasida</taxon>
        <taxon>Coccidia</taxon>
        <taxon>Eucoccidiorida</taxon>
        <taxon>Eimeriorina</taxon>
        <taxon>Cryptosporidiidae</taxon>
        <taxon>Cryptosporidium</taxon>
    </lineage>
</organism>
<dbReference type="Pfam" id="PF00004">
    <property type="entry name" value="AAA"/>
    <property type="match status" value="1"/>
</dbReference>
<sequence>MRPNRAFLNSEAIFLLRGYLNSIFYENQDNFVSNSTTFCVYREELDSLSKEIKDIVIYVINDELEKVNSSELNGKVFINDVIINDIIREEYVSNKLQVLALENLIENKLNEILNNCKRNTNNFLVFENPIKFMNFSIFQETQTRYDENLEDEIDQEDNEKSEYIGICNSTFSNASNELKESICRVLTRFIERLYMDEKDFNIHFILVSPFSRPPKDLLRNGMIEVHLPIEWDTSKDNMCLLIKEIFSGVELTKDIIEIIIASVSNKGNALSNLLELCYEIKNSLIKKAIGRKLLNRDSIKKEEIIKIYINDVEESIRNYNFKMFNLVYSSSIDSLISTRISIDNDFIGLKKIRDSIKKSVASLEKEEIYGSNFDSTNIGSEYDYPITWFFWGVTGSGKSTLVRSLTSLSPKVRVIICNVVELISPFQGVTTRNMRTIFKSALNSRPCILIFDDIDTFLAMNLSNIESEGETRLRIQKELSETILLLLDSIVHNISDHSIIDEHLSNLENGNSNIEFEFTNTNLVRRIPGFMVIMTGKQNINNYPKELISKVQRHSMLTLPSIEEISEYYSKTENNEIIGIIEEIKNELECESRAFLNVSEYELLIKEKMFERAMQKT</sequence>
<name>A0AAV9XVV9_9CRYT</name>
<feature type="domain" description="AAA+ ATPase" evidence="1">
    <location>
        <begin position="384"/>
        <end position="561"/>
    </location>
</feature>
<dbReference type="GO" id="GO:0005524">
    <property type="term" value="F:ATP binding"/>
    <property type="evidence" value="ECO:0007669"/>
    <property type="project" value="InterPro"/>
</dbReference>
<dbReference type="InterPro" id="IPR027417">
    <property type="entry name" value="P-loop_NTPase"/>
</dbReference>
<dbReference type="SMART" id="SM00382">
    <property type="entry name" value="AAA"/>
    <property type="match status" value="1"/>
</dbReference>
<accession>A0AAV9XVV9</accession>
<evidence type="ECO:0000313" key="3">
    <source>
        <dbReference type="Proteomes" id="UP001311799"/>
    </source>
</evidence>
<dbReference type="EMBL" id="JAWDEY010000036">
    <property type="protein sequence ID" value="KAK6587690.1"/>
    <property type="molecule type" value="Genomic_DNA"/>
</dbReference>
<dbReference type="SUPFAM" id="SSF52540">
    <property type="entry name" value="P-loop containing nucleoside triphosphate hydrolases"/>
    <property type="match status" value="1"/>
</dbReference>
<proteinExistence type="predicted"/>
<dbReference type="InterPro" id="IPR003959">
    <property type="entry name" value="ATPase_AAA_core"/>
</dbReference>
<dbReference type="Proteomes" id="UP001311799">
    <property type="component" value="Unassembled WGS sequence"/>
</dbReference>
<dbReference type="Gene3D" id="3.40.50.300">
    <property type="entry name" value="P-loop containing nucleotide triphosphate hydrolases"/>
    <property type="match status" value="1"/>
</dbReference>
<gene>
    <name evidence="2" type="ORF">RS030_81396</name>
</gene>
<keyword evidence="3" id="KW-1185">Reference proteome</keyword>
<comment type="caution">
    <text evidence="2">The sequence shown here is derived from an EMBL/GenBank/DDBJ whole genome shotgun (WGS) entry which is preliminary data.</text>
</comment>